<feature type="compositionally biased region" description="Acidic residues" evidence="1">
    <location>
        <begin position="54"/>
        <end position="63"/>
    </location>
</feature>
<accession>A0A699U1K4</accession>
<evidence type="ECO:0000256" key="1">
    <source>
        <dbReference type="SAM" id="MobiDB-lite"/>
    </source>
</evidence>
<comment type="caution">
    <text evidence="2">The sequence shown here is derived from an EMBL/GenBank/DDBJ whole genome shotgun (WGS) entry which is preliminary data.</text>
</comment>
<proteinExistence type="predicted"/>
<feature type="non-terminal residue" evidence="2">
    <location>
        <position position="1"/>
    </location>
</feature>
<reference evidence="2" key="1">
    <citation type="journal article" date="2019" name="Sci. Rep.">
        <title>Draft genome of Tanacetum cinerariifolium, the natural source of mosquito coil.</title>
        <authorList>
            <person name="Yamashiro T."/>
            <person name="Shiraishi A."/>
            <person name="Satake H."/>
            <person name="Nakayama K."/>
        </authorList>
    </citation>
    <scope>NUCLEOTIDE SEQUENCE</scope>
</reference>
<gene>
    <name evidence="2" type="ORF">Tci_888109</name>
</gene>
<dbReference type="EMBL" id="BKCJ011291261">
    <property type="protein sequence ID" value="GFD16140.1"/>
    <property type="molecule type" value="Genomic_DNA"/>
</dbReference>
<feature type="region of interest" description="Disordered" evidence="1">
    <location>
        <begin position="1"/>
        <end position="73"/>
    </location>
</feature>
<evidence type="ECO:0000313" key="2">
    <source>
        <dbReference type="EMBL" id="GFD16140.1"/>
    </source>
</evidence>
<protein>
    <submittedName>
        <fullName evidence="2">Uncharacterized protein</fullName>
    </submittedName>
</protein>
<feature type="compositionally biased region" description="Acidic residues" evidence="1">
    <location>
        <begin position="1"/>
        <end position="35"/>
    </location>
</feature>
<name>A0A699U1K4_TANCI</name>
<sequence length="97" mass="10616">GGDDDADDDGDDLSEDDADDEEEEESSDSEEEEEEHIAPTVPAPALYSSVSTFEETEPFEEGETATTPPPFGYRTEEREAIFSYLVYHLCTGGCSLP</sequence>
<dbReference type="AlphaFoldDB" id="A0A699U1K4"/>
<organism evidence="2">
    <name type="scientific">Tanacetum cinerariifolium</name>
    <name type="common">Dalmatian daisy</name>
    <name type="synonym">Chrysanthemum cinerariifolium</name>
    <dbReference type="NCBI Taxonomy" id="118510"/>
    <lineage>
        <taxon>Eukaryota</taxon>
        <taxon>Viridiplantae</taxon>
        <taxon>Streptophyta</taxon>
        <taxon>Embryophyta</taxon>
        <taxon>Tracheophyta</taxon>
        <taxon>Spermatophyta</taxon>
        <taxon>Magnoliopsida</taxon>
        <taxon>eudicotyledons</taxon>
        <taxon>Gunneridae</taxon>
        <taxon>Pentapetalae</taxon>
        <taxon>asterids</taxon>
        <taxon>campanulids</taxon>
        <taxon>Asterales</taxon>
        <taxon>Asteraceae</taxon>
        <taxon>Asteroideae</taxon>
        <taxon>Anthemideae</taxon>
        <taxon>Anthemidinae</taxon>
        <taxon>Tanacetum</taxon>
    </lineage>
</organism>